<keyword evidence="6 8" id="KW-1133">Transmembrane helix</keyword>
<dbReference type="Pfam" id="PF13231">
    <property type="entry name" value="PMT_2"/>
    <property type="match status" value="1"/>
</dbReference>
<comment type="caution">
    <text evidence="10">The sequence shown here is derived from an EMBL/GenBank/DDBJ whole genome shotgun (WGS) entry which is preliminary data.</text>
</comment>
<evidence type="ECO:0000256" key="1">
    <source>
        <dbReference type="ARBA" id="ARBA00004651"/>
    </source>
</evidence>
<keyword evidence="4" id="KW-0808">Transferase</keyword>
<dbReference type="InterPro" id="IPR050297">
    <property type="entry name" value="LipidA_mod_glycosyltrf_83"/>
</dbReference>
<feature type="transmembrane region" description="Helical" evidence="8">
    <location>
        <begin position="202"/>
        <end position="219"/>
    </location>
</feature>
<evidence type="ECO:0000313" key="11">
    <source>
        <dbReference type="Proteomes" id="UP000178419"/>
    </source>
</evidence>
<keyword evidence="7 8" id="KW-0472">Membrane</keyword>
<dbReference type="GO" id="GO:0005886">
    <property type="term" value="C:plasma membrane"/>
    <property type="evidence" value="ECO:0007669"/>
    <property type="project" value="UniProtKB-SubCell"/>
</dbReference>
<sequence>MFKKISIDLLAPFLFLAFFPLFFFKLGQSSLVSFDEAWYADIARNILKNADPINLTWNGRAFIDHPPGGFWLTTLSYLVFGVSEFSARFSSATSGLFTLVLTYLLGKELFNRVVGFCTAVALSSSPWFLFRARSGNLDVPLTLFFVVTVYLAVKCSDNKKYLIPLSLSLAFLFLVKTAVPFTVLPVVLFILVTSKKVKIADIKKPFLIFVIFVCGWFLYKHLKQPGFLRHYFKIGLPGVSVKTSFADNLKLMKEYFHNGIGKWFWPGIASIILGTLTFQKRFWIFSILFLSFFTPFLLSEKGHIWQLVPLHPFLILALFGFFWFLLERITNLAMEIFNKVGKKYQSAYNLLNTLKIPAISICLLVISFYYSYIQGKRSWYEFIDIPAFISDEAILSKEAGKYYEDLYIDGDFLPTAIYYSEKVVKQIQNEELKGIFEKDEPFLVITYKWRLDRLEISEAEYEIIKSDRDKILVKKASTGSNP</sequence>
<feature type="transmembrane region" description="Helical" evidence="8">
    <location>
        <begin position="304"/>
        <end position="326"/>
    </location>
</feature>
<accession>A0A1F7Y290</accession>
<dbReference type="PANTHER" id="PTHR33908:SF11">
    <property type="entry name" value="MEMBRANE PROTEIN"/>
    <property type="match status" value="1"/>
</dbReference>
<comment type="subcellular location">
    <subcellularLocation>
        <location evidence="1">Cell membrane</location>
        <topology evidence="1">Multi-pass membrane protein</topology>
    </subcellularLocation>
</comment>
<proteinExistence type="predicted"/>
<feature type="transmembrane region" description="Helical" evidence="8">
    <location>
        <begin position="85"/>
        <end position="106"/>
    </location>
</feature>
<keyword evidence="3" id="KW-0328">Glycosyltransferase</keyword>
<dbReference type="EMBL" id="MGGE01000021">
    <property type="protein sequence ID" value="OGM21290.1"/>
    <property type="molecule type" value="Genomic_DNA"/>
</dbReference>
<feature type="transmembrane region" description="Helical" evidence="8">
    <location>
        <begin position="347"/>
        <end position="370"/>
    </location>
</feature>
<keyword evidence="2" id="KW-1003">Cell membrane</keyword>
<organism evidence="10 11">
    <name type="scientific">Candidatus Woesebacteria bacterium RIFCSPHIGHO2_01_FULL_38_9</name>
    <dbReference type="NCBI Taxonomy" id="1802492"/>
    <lineage>
        <taxon>Bacteria</taxon>
        <taxon>Candidatus Woeseibacteriota</taxon>
    </lineage>
</organism>
<evidence type="ECO:0000256" key="3">
    <source>
        <dbReference type="ARBA" id="ARBA00022676"/>
    </source>
</evidence>
<evidence type="ECO:0000259" key="9">
    <source>
        <dbReference type="Pfam" id="PF13231"/>
    </source>
</evidence>
<dbReference type="GO" id="GO:0016763">
    <property type="term" value="F:pentosyltransferase activity"/>
    <property type="evidence" value="ECO:0007669"/>
    <property type="project" value="TreeGrafter"/>
</dbReference>
<name>A0A1F7Y290_9BACT</name>
<gene>
    <name evidence="10" type="ORF">A2714_00615</name>
</gene>
<dbReference type="PANTHER" id="PTHR33908">
    <property type="entry name" value="MANNOSYLTRANSFERASE YKCB-RELATED"/>
    <property type="match status" value="1"/>
</dbReference>
<evidence type="ECO:0000256" key="4">
    <source>
        <dbReference type="ARBA" id="ARBA00022679"/>
    </source>
</evidence>
<dbReference type="GO" id="GO:0009103">
    <property type="term" value="P:lipopolysaccharide biosynthetic process"/>
    <property type="evidence" value="ECO:0007669"/>
    <property type="project" value="UniProtKB-ARBA"/>
</dbReference>
<evidence type="ECO:0000256" key="6">
    <source>
        <dbReference type="ARBA" id="ARBA00022989"/>
    </source>
</evidence>
<evidence type="ECO:0000313" key="10">
    <source>
        <dbReference type="EMBL" id="OGM21290.1"/>
    </source>
</evidence>
<feature type="domain" description="Glycosyltransferase RgtA/B/C/D-like" evidence="9">
    <location>
        <begin position="64"/>
        <end position="212"/>
    </location>
</feature>
<dbReference type="InterPro" id="IPR038731">
    <property type="entry name" value="RgtA/B/C-like"/>
</dbReference>
<evidence type="ECO:0000256" key="8">
    <source>
        <dbReference type="SAM" id="Phobius"/>
    </source>
</evidence>
<evidence type="ECO:0000256" key="5">
    <source>
        <dbReference type="ARBA" id="ARBA00022692"/>
    </source>
</evidence>
<reference evidence="10 11" key="1">
    <citation type="journal article" date="2016" name="Nat. Commun.">
        <title>Thousands of microbial genomes shed light on interconnected biogeochemical processes in an aquifer system.</title>
        <authorList>
            <person name="Anantharaman K."/>
            <person name="Brown C.T."/>
            <person name="Hug L.A."/>
            <person name="Sharon I."/>
            <person name="Castelle C.J."/>
            <person name="Probst A.J."/>
            <person name="Thomas B.C."/>
            <person name="Singh A."/>
            <person name="Wilkins M.J."/>
            <person name="Karaoz U."/>
            <person name="Brodie E.L."/>
            <person name="Williams K.H."/>
            <person name="Hubbard S.S."/>
            <person name="Banfield J.F."/>
        </authorList>
    </citation>
    <scope>NUCLEOTIDE SEQUENCE [LARGE SCALE GENOMIC DNA]</scope>
</reference>
<evidence type="ECO:0000256" key="7">
    <source>
        <dbReference type="ARBA" id="ARBA00023136"/>
    </source>
</evidence>
<dbReference type="Proteomes" id="UP000178419">
    <property type="component" value="Unassembled WGS sequence"/>
</dbReference>
<evidence type="ECO:0000256" key="2">
    <source>
        <dbReference type="ARBA" id="ARBA00022475"/>
    </source>
</evidence>
<feature type="transmembrane region" description="Helical" evidence="8">
    <location>
        <begin position="282"/>
        <end position="298"/>
    </location>
</feature>
<feature type="transmembrane region" description="Helical" evidence="8">
    <location>
        <begin position="165"/>
        <end position="190"/>
    </location>
</feature>
<keyword evidence="5 8" id="KW-0812">Transmembrane</keyword>
<protein>
    <recommendedName>
        <fullName evidence="9">Glycosyltransferase RgtA/B/C/D-like domain-containing protein</fullName>
    </recommendedName>
</protein>
<dbReference type="AlphaFoldDB" id="A0A1F7Y290"/>
<feature type="transmembrane region" description="Helical" evidence="8">
    <location>
        <begin position="113"/>
        <end position="130"/>
    </location>
</feature>